<sequence length="162" mass="18918">MINMTQSIPTQPTQLQRSLPDRIRMALAFEIIGLLLLVPVSTFLLDKPLLQLGGLAVIMSLMATWWNYQFNLWFDRYYLIPRGRWQKTLGERVWHALAFEAGLLLLFLPLTAWLLAISLWQALLLDLAFMLFYLVYGYLYHWGYDRIFPLSAAQPKDPVAQR</sequence>
<dbReference type="InterPro" id="IPR007896">
    <property type="entry name" value="BTP_bacteria"/>
</dbReference>
<feature type="transmembrane region" description="Helical" evidence="1">
    <location>
        <begin position="122"/>
        <end position="140"/>
    </location>
</feature>
<keyword evidence="1" id="KW-0812">Transmembrane</keyword>
<dbReference type="EMBL" id="SACS01000024">
    <property type="protein sequence ID" value="RVU33258.1"/>
    <property type="molecule type" value="Genomic_DNA"/>
</dbReference>
<dbReference type="InterPro" id="IPR058208">
    <property type="entry name" value="PACE"/>
</dbReference>
<dbReference type="Proteomes" id="UP000283077">
    <property type="component" value="Unassembled WGS sequence"/>
</dbReference>
<protein>
    <submittedName>
        <fullName evidence="3">PACE efflux transporter</fullName>
    </submittedName>
</protein>
<evidence type="ECO:0000313" key="3">
    <source>
        <dbReference type="EMBL" id="RVU33258.1"/>
    </source>
</evidence>
<keyword evidence="1" id="KW-0472">Membrane</keyword>
<accession>A0A437QFC1</accession>
<keyword evidence="4" id="KW-1185">Reference proteome</keyword>
<comment type="caution">
    <text evidence="3">The sequence shown here is derived from an EMBL/GenBank/DDBJ whole genome shotgun (WGS) entry which is preliminary data.</text>
</comment>
<evidence type="ECO:0000256" key="1">
    <source>
        <dbReference type="SAM" id="Phobius"/>
    </source>
</evidence>
<evidence type="ECO:0000259" key="2">
    <source>
        <dbReference type="Pfam" id="PF05232"/>
    </source>
</evidence>
<feature type="transmembrane region" description="Helical" evidence="1">
    <location>
        <begin position="94"/>
        <end position="116"/>
    </location>
</feature>
<dbReference type="Pfam" id="PF05232">
    <property type="entry name" value="BTP"/>
    <property type="match status" value="2"/>
</dbReference>
<evidence type="ECO:0000313" key="4">
    <source>
        <dbReference type="Proteomes" id="UP000283077"/>
    </source>
</evidence>
<gene>
    <name evidence="3" type="ORF">EOE67_17525</name>
</gene>
<organism evidence="3 4">
    <name type="scientific">Rheinheimera riviphila</name>
    <dbReference type="NCBI Taxonomy" id="1834037"/>
    <lineage>
        <taxon>Bacteria</taxon>
        <taxon>Pseudomonadati</taxon>
        <taxon>Pseudomonadota</taxon>
        <taxon>Gammaproteobacteria</taxon>
        <taxon>Chromatiales</taxon>
        <taxon>Chromatiaceae</taxon>
        <taxon>Rheinheimera</taxon>
    </lineage>
</organism>
<reference evidence="3 4" key="1">
    <citation type="submission" date="2019-01" db="EMBL/GenBank/DDBJ databases">
        <authorList>
            <person name="Chen W.-M."/>
        </authorList>
    </citation>
    <scope>NUCLEOTIDE SEQUENCE [LARGE SCALE GENOMIC DNA]</scope>
    <source>
        <strain evidence="3 4">KYPC3</strain>
    </source>
</reference>
<feature type="domain" description="Chlorhexidine efflux transporter" evidence="2">
    <location>
        <begin position="87"/>
        <end position="149"/>
    </location>
</feature>
<proteinExistence type="predicted"/>
<dbReference type="OrthoDB" id="1631120at2"/>
<feature type="transmembrane region" description="Helical" evidence="1">
    <location>
        <begin position="25"/>
        <end position="45"/>
    </location>
</feature>
<dbReference type="AlphaFoldDB" id="A0A437QFC1"/>
<feature type="domain" description="Chlorhexidine efflux transporter" evidence="2">
    <location>
        <begin position="17"/>
        <end position="77"/>
    </location>
</feature>
<dbReference type="NCBIfam" id="NF033664">
    <property type="entry name" value="PACE_transport"/>
    <property type="match status" value="1"/>
</dbReference>
<feature type="transmembrane region" description="Helical" evidence="1">
    <location>
        <begin position="51"/>
        <end position="74"/>
    </location>
</feature>
<keyword evidence="1" id="KW-1133">Transmembrane helix</keyword>
<name>A0A437QFC1_9GAMM</name>